<dbReference type="Pfam" id="PF16719">
    <property type="entry name" value="SAWADEE"/>
    <property type="match status" value="1"/>
</dbReference>
<dbReference type="PANTHER" id="PTHR36384:SF1">
    <property type="entry name" value="SAWADEE PROTEIN"/>
    <property type="match status" value="1"/>
</dbReference>
<organism evidence="2 3">
    <name type="scientific">Thalictrum thalictroides</name>
    <name type="common">Rue-anemone</name>
    <name type="synonym">Anemone thalictroides</name>
    <dbReference type="NCBI Taxonomy" id="46969"/>
    <lineage>
        <taxon>Eukaryota</taxon>
        <taxon>Viridiplantae</taxon>
        <taxon>Streptophyta</taxon>
        <taxon>Embryophyta</taxon>
        <taxon>Tracheophyta</taxon>
        <taxon>Spermatophyta</taxon>
        <taxon>Magnoliopsida</taxon>
        <taxon>Ranunculales</taxon>
        <taxon>Ranunculaceae</taxon>
        <taxon>Thalictroideae</taxon>
        <taxon>Thalictrum</taxon>
    </lineage>
</organism>
<reference evidence="2 3" key="1">
    <citation type="submission" date="2020-06" db="EMBL/GenBank/DDBJ databases">
        <title>Transcriptomic and genomic resources for Thalictrum thalictroides and T. hernandezii: Facilitating candidate gene discovery in an emerging model plant lineage.</title>
        <authorList>
            <person name="Arias T."/>
            <person name="Riano-Pachon D.M."/>
            <person name="Di Stilio V.S."/>
        </authorList>
    </citation>
    <scope>NUCLEOTIDE SEQUENCE [LARGE SCALE GENOMIC DNA]</scope>
    <source>
        <strain evidence="3">cv. WT478/WT964</strain>
        <tissue evidence="2">Leaves</tissue>
    </source>
</reference>
<proteinExistence type="predicted"/>
<accession>A0A7J6WBA2</accession>
<evidence type="ECO:0000313" key="3">
    <source>
        <dbReference type="Proteomes" id="UP000554482"/>
    </source>
</evidence>
<dbReference type="EMBL" id="JABWDY010018349">
    <property type="protein sequence ID" value="KAF5194716.1"/>
    <property type="molecule type" value="Genomic_DNA"/>
</dbReference>
<dbReference type="PANTHER" id="PTHR36384">
    <property type="entry name" value="SAWADEE PROTEIN"/>
    <property type="match status" value="1"/>
</dbReference>
<dbReference type="OrthoDB" id="1866990at2759"/>
<keyword evidence="3" id="KW-1185">Reference proteome</keyword>
<comment type="caution">
    <text evidence="2">The sequence shown here is derived from an EMBL/GenBank/DDBJ whole genome shotgun (WGS) entry which is preliminary data.</text>
</comment>
<dbReference type="Proteomes" id="UP000554482">
    <property type="component" value="Unassembled WGS sequence"/>
</dbReference>
<gene>
    <name evidence="2" type="ORF">FRX31_015693</name>
</gene>
<dbReference type="AlphaFoldDB" id="A0A7J6WBA2"/>
<evidence type="ECO:0000313" key="2">
    <source>
        <dbReference type="EMBL" id="KAF5194716.1"/>
    </source>
</evidence>
<evidence type="ECO:0000259" key="1">
    <source>
        <dbReference type="Pfam" id="PF16719"/>
    </source>
</evidence>
<name>A0A7J6WBA2_THATH</name>
<feature type="domain" description="SAWADEE" evidence="1">
    <location>
        <begin position="8"/>
        <end position="143"/>
    </location>
</feature>
<dbReference type="InterPro" id="IPR032001">
    <property type="entry name" value="SAWADEE_dom"/>
</dbReference>
<protein>
    <submittedName>
        <fullName evidence="2">Sawadee protein</fullName>
    </submittedName>
</protein>
<sequence length="392" mass="44345">MTHKSFSLDFHSWDKAWYTVRLVLQGETLFVKYCNFTNDHDESYSATLFKDSKELEAFIERFRPTAIQLQDHECRRVIEGMTVCASYEFGKDDIKFHDAVVEAINFKDHKIENEEVCTCTFQLFWINGANAGNRTDGVVADICLLQPGDTQKHPIFSLFLEIAKKKLKATSLCSGQVSEGELPASHGAAVDSIADSKSKSPLKEIKSYKQSLSTARNEQDMNLMEDLKEASGSRYMLIENLEKDLPPSAIVDFVKKHVSISSQAEVFPSLSMESFTKGIITVDGQEDLQKIYRFLDNPSHIILSPRGRPWVITEKKLRCGVVGATAGNSKLLSADKNLETGDKIRIFNKGTDEYKRGNQLKELYLEFADHQRGLYQQFAREESMILQLSSIP</sequence>
<dbReference type="GO" id="GO:0003682">
    <property type="term" value="F:chromatin binding"/>
    <property type="evidence" value="ECO:0007669"/>
    <property type="project" value="InterPro"/>
</dbReference>